<organism evidence="2 3">
    <name type="scientific">Paraphoma chrysanthemicola</name>
    <dbReference type="NCBI Taxonomy" id="798071"/>
    <lineage>
        <taxon>Eukaryota</taxon>
        <taxon>Fungi</taxon>
        <taxon>Dikarya</taxon>
        <taxon>Ascomycota</taxon>
        <taxon>Pezizomycotina</taxon>
        <taxon>Dothideomycetes</taxon>
        <taxon>Pleosporomycetidae</taxon>
        <taxon>Pleosporales</taxon>
        <taxon>Pleosporineae</taxon>
        <taxon>Phaeosphaeriaceae</taxon>
        <taxon>Paraphoma</taxon>
    </lineage>
</organism>
<name>A0A8K0W5E9_9PLEO</name>
<feature type="chain" id="PRO_5035459414" description="Secreted protein" evidence="1">
    <location>
        <begin position="19"/>
        <end position="138"/>
    </location>
</feature>
<evidence type="ECO:0000313" key="2">
    <source>
        <dbReference type="EMBL" id="KAH7095844.1"/>
    </source>
</evidence>
<evidence type="ECO:0000256" key="1">
    <source>
        <dbReference type="SAM" id="SignalP"/>
    </source>
</evidence>
<feature type="signal peptide" evidence="1">
    <location>
        <begin position="1"/>
        <end position="18"/>
    </location>
</feature>
<dbReference type="Proteomes" id="UP000813461">
    <property type="component" value="Unassembled WGS sequence"/>
</dbReference>
<sequence>MCLWLRILPGSITRLTSCAGALLASLQRATRIARRRRADQCGAVLVVVLNTRASSFSISGAHFCRTPSPVHGLMQHPGPQGDEGLCGEHGGARLACGTKQAWLVASTVGRLGRKDASFAPHIEIPSFPRWILAGADPS</sequence>
<dbReference type="EMBL" id="JAGMVJ010000001">
    <property type="protein sequence ID" value="KAH7095844.1"/>
    <property type="molecule type" value="Genomic_DNA"/>
</dbReference>
<reference evidence="2" key="1">
    <citation type="journal article" date="2021" name="Nat. Commun.">
        <title>Genetic determinants of endophytism in the Arabidopsis root mycobiome.</title>
        <authorList>
            <person name="Mesny F."/>
            <person name="Miyauchi S."/>
            <person name="Thiergart T."/>
            <person name="Pickel B."/>
            <person name="Atanasova L."/>
            <person name="Karlsson M."/>
            <person name="Huettel B."/>
            <person name="Barry K.W."/>
            <person name="Haridas S."/>
            <person name="Chen C."/>
            <person name="Bauer D."/>
            <person name="Andreopoulos W."/>
            <person name="Pangilinan J."/>
            <person name="LaButti K."/>
            <person name="Riley R."/>
            <person name="Lipzen A."/>
            <person name="Clum A."/>
            <person name="Drula E."/>
            <person name="Henrissat B."/>
            <person name="Kohler A."/>
            <person name="Grigoriev I.V."/>
            <person name="Martin F.M."/>
            <person name="Hacquard S."/>
        </authorList>
    </citation>
    <scope>NUCLEOTIDE SEQUENCE</scope>
    <source>
        <strain evidence="2">MPI-SDFR-AT-0120</strain>
    </source>
</reference>
<evidence type="ECO:0000313" key="3">
    <source>
        <dbReference type="Proteomes" id="UP000813461"/>
    </source>
</evidence>
<keyword evidence="3" id="KW-1185">Reference proteome</keyword>
<protein>
    <recommendedName>
        <fullName evidence="4">Secreted protein</fullName>
    </recommendedName>
</protein>
<dbReference type="AlphaFoldDB" id="A0A8K0W5E9"/>
<evidence type="ECO:0008006" key="4">
    <source>
        <dbReference type="Google" id="ProtNLM"/>
    </source>
</evidence>
<gene>
    <name evidence="2" type="ORF">FB567DRAFT_544112</name>
</gene>
<keyword evidence="1" id="KW-0732">Signal</keyword>
<proteinExistence type="predicted"/>
<comment type="caution">
    <text evidence="2">The sequence shown here is derived from an EMBL/GenBank/DDBJ whole genome shotgun (WGS) entry which is preliminary data.</text>
</comment>
<accession>A0A8K0W5E9</accession>